<protein>
    <recommendedName>
        <fullName evidence="2">histidine kinase</fullName>
        <ecNumber evidence="2">2.7.13.3</ecNumber>
    </recommendedName>
</protein>
<feature type="domain" description="Histidine kinase" evidence="3">
    <location>
        <begin position="174"/>
        <end position="386"/>
    </location>
</feature>
<dbReference type="InterPro" id="IPR003594">
    <property type="entry name" value="HATPase_dom"/>
</dbReference>
<evidence type="ECO:0000313" key="6">
    <source>
        <dbReference type="EMBL" id="MCB4823595.1"/>
    </source>
</evidence>
<dbReference type="PROSITE" id="PS50109">
    <property type="entry name" value="HIS_KIN"/>
    <property type="match status" value="1"/>
</dbReference>
<dbReference type="InterPro" id="IPR005467">
    <property type="entry name" value="His_kinase_dom"/>
</dbReference>
<dbReference type="RefSeq" id="WP_226610500.1">
    <property type="nucleotide sequence ID" value="NZ_JAJAQI010000028.1"/>
</dbReference>
<name>A0A9X1IIC0_9PROT</name>
<dbReference type="InterPro" id="IPR004358">
    <property type="entry name" value="Sig_transdc_His_kin-like_C"/>
</dbReference>
<dbReference type="SUPFAM" id="SSF47384">
    <property type="entry name" value="Homodimeric domain of signal transducing histidine kinase"/>
    <property type="match status" value="1"/>
</dbReference>
<dbReference type="CDD" id="cd00130">
    <property type="entry name" value="PAS"/>
    <property type="match status" value="1"/>
</dbReference>
<dbReference type="InterPro" id="IPR000700">
    <property type="entry name" value="PAS-assoc_C"/>
</dbReference>
<dbReference type="InterPro" id="IPR035965">
    <property type="entry name" value="PAS-like_dom_sf"/>
</dbReference>
<dbReference type="PANTHER" id="PTHR43065:SF42">
    <property type="entry name" value="TWO-COMPONENT SENSOR PPRA"/>
    <property type="match status" value="1"/>
</dbReference>
<evidence type="ECO:0000259" key="3">
    <source>
        <dbReference type="PROSITE" id="PS50109"/>
    </source>
</evidence>
<dbReference type="SUPFAM" id="SSF55785">
    <property type="entry name" value="PYP-like sensor domain (PAS domain)"/>
    <property type="match status" value="1"/>
</dbReference>
<dbReference type="Gene3D" id="3.30.450.20">
    <property type="entry name" value="PAS domain"/>
    <property type="match status" value="1"/>
</dbReference>
<proteinExistence type="predicted"/>
<dbReference type="SUPFAM" id="SSF55874">
    <property type="entry name" value="ATPase domain of HSP90 chaperone/DNA topoisomerase II/histidine kinase"/>
    <property type="match status" value="1"/>
</dbReference>
<reference evidence="6" key="1">
    <citation type="submission" date="2021-10" db="EMBL/GenBank/DDBJ databases">
        <title>Roseicella aerolatum sp. nov., isolated from aerosols of e-waste dismantling site.</title>
        <authorList>
            <person name="Qin T."/>
        </authorList>
    </citation>
    <scope>NUCLEOTIDE SEQUENCE</scope>
    <source>
        <strain evidence="6">GB24</strain>
    </source>
</reference>
<dbReference type="InterPro" id="IPR000014">
    <property type="entry name" value="PAS"/>
</dbReference>
<dbReference type="Gene3D" id="3.30.565.10">
    <property type="entry name" value="Histidine kinase-like ATPase, C-terminal domain"/>
    <property type="match status" value="1"/>
</dbReference>
<dbReference type="EMBL" id="JAJAQI010000028">
    <property type="protein sequence ID" value="MCB4823595.1"/>
    <property type="molecule type" value="Genomic_DNA"/>
</dbReference>
<evidence type="ECO:0000259" key="4">
    <source>
        <dbReference type="PROSITE" id="PS50112"/>
    </source>
</evidence>
<organism evidence="6 7">
    <name type="scientific">Roseicella aerolata</name>
    <dbReference type="NCBI Taxonomy" id="2883479"/>
    <lineage>
        <taxon>Bacteria</taxon>
        <taxon>Pseudomonadati</taxon>
        <taxon>Pseudomonadota</taxon>
        <taxon>Alphaproteobacteria</taxon>
        <taxon>Acetobacterales</taxon>
        <taxon>Roseomonadaceae</taxon>
        <taxon>Roseicella</taxon>
    </lineage>
</organism>
<gene>
    <name evidence="6" type="ORF">LHA35_17835</name>
</gene>
<dbReference type="PROSITE" id="PS50113">
    <property type="entry name" value="PAC"/>
    <property type="match status" value="1"/>
</dbReference>
<keyword evidence="7" id="KW-1185">Reference proteome</keyword>
<dbReference type="Proteomes" id="UP001139311">
    <property type="component" value="Unassembled WGS sequence"/>
</dbReference>
<dbReference type="AlphaFoldDB" id="A0A9X1IIC0"/>
<dbReference type="PRINTS" id="PR00344">
    <property type="entry name" value="BCTRLSENSOR"/>
</dbReference>
<dbReference type="PROSITE" id="PS50112">
    <property type="entry name" value="PAS"/>
    <property type="match status" value="1"/>
</dbReference>
<dbReference type="Pfam" id="PF13426">
    <property type="entry name" value="PAS_9"/>
    <property type="match status" value="1"/>
</dbReference>
<dbReference type="EC" id="2.7.13.3" evidence="2"/>
<dbReference type="Pfam" id="PF02518">
    <property type="entry name" value="HATPase_c"/>
    <property type="match status" value="1"/>
</dbReference>
<dbReference type="PANTHER" id="PTHR43065">
    <property type="entry name" value="SENSOR HISTIDINE KINASE"/>
    <property type="match status" value="1"/>
</dbReference>
<dbReference type="InterPro" id="IPR036890">
    <property type="entry name" value="HATPase_C_sf"/>
</dbReference>
<evidence type="ECO:0000256" key="2">
    <source>
        <dbReference type="ARBA" id="ARBA00012438"/>
    </source>
</evidence>
<dbReference type="NCBIfam" id="TIGR00229">
    <property type="entry name" value="sensory_box"/>
    <property type="match status" value="1"/>
</dbReference>
<dbReference type="InterPro" id="IPR036097">
    <property type="entry name" value="HisK_dim/P_sf"/>
</dbReference>
<dbReference type="Gene3D" id="1.10.287.130">
    <property type="match status" value="1"/>
</dbReference>
<evidence type="ECO:0000259" key="5">
    <source>
        <dbReference type="PROSITE" id="PS50113"/>
    </source>
</evidence>
<comment type="catalytic activity">
    <reaction evidence="1">
        <text>ATP + protein L-histidine = ADP + protein N-phospho-L-histidine.</text>
        <dbReference type="EC" id="2.7.13.3"/>
    </reaction>
</comment>
<feature type="domain" description="PAS" evidence="4">
    <location>
        <begin position="35"/>
        <end position="108"/>
    </location>
</feature>
<comment type="caution">
    <text evidence="6">The sequence shown here is derived from an EMBL/GenBank/DDBJ whole genome shotgun (WGS) entry which is preliminary data.</text>
</comment>
<feature type="domain" description="PAC" evidence="5">
    <location>
        <begin position="109"/>
        <end position="163"/>
    </location>
</feature>
<dbReference type="SMART" id="SM00086">
    <property type="entry name" value="PAC"/>
    <property type="match status" value="1"/>
</dbReference>
<dbReference type="InterPro" id="IPR001610">
    <property type="entry name" value="PAC"/>
</dbReference>
<evidence type="ECO:0000256" key="1">
    <source>
        <dbReference type="ARBA" id="ARBA00000085"/>
    </source>
</evidence>
<dbReference type="SMART" id="SM00387">
    <property type="entry name" value="HATPase_c"/>
    <property type="match status" value="1"/>
</dbReference>
<sequence>MAGARHSASGSEHGRGGTRTCGWREDAILSQGAIDPAAFRAAVQMTRTPMVLADPNLPDCPIVYCNDAFCAMTGYDRAEILGRNCRFLQGPDTDPATVWRIAEALAGRRHAEEEIYNYRKDGRGVWLTVHISPVFDAQGALRYFFGSQIDISRRREAERLQARHIDSIGALCTGVAHEFNNLMTIVVGSIAQAVKQAVDPRQRQRLERAAWAAQRAGEQASHLLGLARQQVAAGEPVDLNLTVQALQGRMAQVIGPEVRLRLELAALPVVARLDHGQLERVLLSLVRNAAEAMPGGGAVTVSTSVIGTPGATAMVQVAVSDTGCGMPPEVVGRATEAFFTTKNARTSGGMGLFLALSFAEQAGGRLSIDTRPACGTTVRLLIPCGVDAP</sequence>
<accession>A0A9X1IIC0</accession>
<dbReference type="GO" id="GO:0000155">
    <property type="term" value="F:phosphorelay sensor kinase activity"/>
    <property type="evidence" value="ECO:0007669"/>
    <property type="project" value="InterPro"/>
</dbReference>
<evidence type="ECO:0000313" key="7">
    <source>
        <dbReference type="Proteomes" id="UP001139311"/>
    </source>
</evidence>
<dbReference type="SMART" id="SM00091">
    <property type="entry name" value="PAS"/>
    <property type="match status" value="1"/>
</dbReference>